<dbReference type="EMBL" id="SDWV01000001">
    <property type="protein sequence ID" value="RYC14555.1"/>
    <property type="molecule type" value="Genomic_DNA"/>
</dbReference>
<reference evidence="1 2" key="1">
    <citation type="submission" date="2019-01" db="EMBL/GenBank/DDBJ databases">
        <title>Novel species of Nocardioides.</title>
        <authorList>
            <person name="Liu Q."/>
            <person name="X Y.-H."/>
        </authorList>
    </citation>
    <scope>NUCLEOTIDE SEQUENCE [LARGE SCALE GENOMIC DNA]</scope>
    <source>
        <strain evidence="1 2">HLT2-9</strain>
    </source>
</reference>
<dbReference type="OrthoDB" id="5413327at2"/>
<gene>
    <name evidence="1" type="ORF">EUA94_00040</name>
</gene>
<accession>A0A4Q2T6P3</accession>
<comment type="caution">
    <text evidence="1">The sequence shown here is derived from an EMBL/GenBank/DDBJ whole genome shotgun (WGS) entry which is preliminary data.</text>
</comment>
<proteinExistence type="predicted"/>
<dbReference type="RefSeq" id="WP_129423457.1">
    <property type="nucleotide sequence ID" value="NZ_SDWV01000001.1"/>
</dbReference>
<dbReference type="AlphaFoldDB" id="A0A4Q2T6P3"/>
<evidence type="ECO:0000313" key="1">
    <source>
        <dbReference type="EMBL" id="RYC14555.1"/>
    </source>
</evidence>
<protein>
    <submittedName>
        <fullName evidence="1">Uncharacterized protein</fullName>
    </submittedName>
</protein>
<organism evidence="1 2">
    <name type="scientific">Nocardioides zhouii</name>
    <dbReference type="NCBI Taxonomy" id="1168729"/>
    <lineage>
        <taxon>Bacteria</taxon>
        <taxon>Bacillati</taxon>
        <taxon>Actinomycetota</taxon>
        <taxon>Actinomycetes</taxon>
        <taxon>Propionibacteriales</taxon>
        <taxon>Nocardioidaceae</taxon>
        <taxon>Nocardioides</taxon>
    </lineage>
</organism>
<dbReference type="Proteomes" id="UP000291101">
    <property type="component" value="Unassembled WGS sequence"/>
</dbReference>
<name>A0A4Q2T6P3_9ACTN</name>
<keyword evidence="2" id="KW-1185">Reference proteome</keyword>
<sequence>MGVIAETVRDWWGIELSRPEAGEDAPGPQSGRALCFSAGVDSFWSLLRSGPWDDLVFVRGFDIALTDVERGDHAEASVRAIAAKLEARAVVVSTNLRAHPLWAPLDWRRTHGAALAAVGHTLIDHVGKFGISASYAAALDVPWGTHPTLDPLWSSRALAVQHIGAELWKREKLRVIADEPLVQEHLRVCWEHRRPGQNCSACEKCLRTMCYLAQAEKLAQFKTFDGRDLPRRVDALRHLPAGVAVVWEEMAADGLPDDLGPAVQRLLRRSRSWRGRSLRASTSWGGAVRRRLRSSS</sequence>
<evidence type="ECO:0000313" key="2">
    <source>
        <dbReference type="Proteomes" id="UP000291101"/>
    </source>
</evidence>